<name>A0A3M2L7Z8_9ACTN</name>
<evidence type="ECO:0000313" key="1">
    <source>
        <dbReference type="EMBL" id="RMI33116.1"/>
    </source>
</evidence>
<evidence type="ECO:0000313" key="2">
    <source>
        <dbReference type="Proteomes" id="UP000282674"/>
    </source>
</evidence>
<dbReference type="Proteomes" id="UP000282674">
    <property type="component" value="Unassembled WGS sequence"/>
</dbReference>
<dbReference type="EMBL" id="RFFG01000186">
    <property type="protein sequence ID" value="RMI33116.1"/>
    <property type="molecule type" value="Genomic_DNA"/>
</dbReference>
<dbReference type="OrthoDB" id="7185309at2"/>
<comment type="caution">
    <text evidence="1">The sequence shown here is derived from an EMBL/GenBank/DDBJ whole genome shotgun (WGS) entry which is preliminary data.</text>
</comment>
<dbReference type="AlphaFoldDB" id="A0A3M2L7Z8"/>
<accession>A0A3M2L7Z8</accession>
<gene>
    <name evidence="1" type="ORF">EBO15_41655</name>
</gene>
<protein>
    <submittedName>
        <fullName evidence="1">Thioredoxin family protein</fullName>
    </submittedName>
</protein>
<proteinExistence type="predicted"/>
<sequence length="101" mass="10745">MELTVVTVPGCPNGPVLEERLARALDGGPRATVRRQEVRTEDEAERWGMHGSPTLLIDGRDPFATPDLPVGLACRLYPSEAGGRREGAPSVEAIRAALNGA</sequence>
<keyword evidence="2" id="KW-1185">Reference proteome</keyword>
<dbReference type="RefSeq" id="WP_122199953.1">
    <property type="nucleotide sequence ID" value="NZ_JBHSKC010000004.1"/>
</dbReference>
<organism evidence="1 2">
    <name type="scientific">Actinomadura harenae</name>
    <dbReference type="NCBI Taxonomy" id="2483351"/>
    <lineage>
        <taxon>Bacteria</taxon>
        <taxon>Bacillati</taxon>
        <taxon>Actinomycetota</taxon>
        <taxon>Actinomycetes</taxon>
        <taxon>Streptosporangiales</taxon>
        <taxon>Thermomonosporaceae</taxon>
        <taxon>Actinomadura</taxon>
    </lineage>
</organism>
<reference evidence="1 2" key="1">
    <citation type="submission" date="2018-10" db="EMBL/GenBank/DDBJ databases">
        <title>Isolation from soil.</title>
        <authorList>
            <person name="Hu J."/>
        </authorList>
    </citation>
    <scope>NUCLEOTIDE SEQUENCE [LARGE SCALE GENOMIC DNA]</scope>
    <source>
        <strain evidence="1 2">NEAU-Ht49</strain>
    </source>
</reference>